<feature type="signal peptide" evidence="2">
    <location>
        <begin position="1"/>
        <end position="21"/>
    </location>
</feature>
<evidence type="ECO:0000256" key="2">
    <source>
        <dbReference type="SAM" id="SignalP"/>
    </source>
</evidence>
<accession>A0A8H3IZH3</accession>
<evidence type="ECO:0000313" key="3">
    <source>
        <dbReference type="EMBL" id="CAF9936695.1"/>
    </source>
</evidence>
<proteinExistence type="predicted"/>
<protein>
    <submittedName>
        <fullName evidence="3">Uncharacterized protein</fullName>
    </submittedName>
</protein>
<feature type="compositionally biased region" description="Polar residues" evidence="1">
    <location>
        <begin position="19"/>
        <end position="35"/>
    </location>
</feature>
<evidence type="ECO:0000313" key="4">
    <source>
        <dbReference type="Proteomes" id="UP000664534"/>
    </source>
</evidence>
<reference evidence="3" key="1">
    <citation type="submission" date="2021-03" db="EMBL/GenBank/DDBJ databases">
        <authorList>
            <person name="Tagirdzhanova G."/>
        </authorList>
    </citation>
    <scope>NUCLEOTIDE SEQUENCE</scope>
</reference>
<feature type="chain" id="PRO_5034575672" evidence="2">
    <location>
        <begin position="22"/>
        <end position="189"/>
    </location>
</feature>
<comment type="caution">
    <text evidence="3">The sequence shown here is derived from an EMBL/GenBank/DDBJ whole genome shotgun (WGS) entry which is preliminary data.</text>
</comment>
<dbReference type="EMBL" id="CAJPDT010000093">
    <property type="protein sequence ID" value="CAF9936695.1"/>
    <property type="molecule type" value="Genomic_DNA"/>
</dbReference>
<keyword evidence="4" id="KW-1185">Reference proteome</keyword>
<name>A0A8H3IZH3_9LECA</name>
<dbReference type="Proteomes" id="UP000664534">
    <property type="component" value="Unassembled WGS sequence"/>
</dbReference>
<gene>
    <name evidence="3" type="ORF">IMSHALPRED_010865</name>
</gene>
<organism evidence="3 4">
    <name type="scientific">Imshaugia aleurites</name>
    <dbReference type="NCBI Taxonomy" id="172621"/>
    <lineage>
        <taxon>Eukaryota</taxon>
        <taxon>Fungi</taxon>
        <taxon>Dikarya</taxon>
        <taxon>Ascomycota</taxon>
        <taxon>Pezizomycotina</taxon>
        <taxon>Lecanoromycetes</taxon>
        <taxon>OSLEUM clade</taxon>
        <taxon>Lecanoromycetidae</taxon>
        <taxon>Lecanorales</taxon>
        <taxon>Lecanorineae</taxon>
        <taxon>Parmeliaceae</taxon>
        <taxon>Imshaugia</taxon>
    </lineage>
</organism>
<dbReference type="AlphaFoldDB" id="A0A8H3IZH3"/>
<feature type="compositionally biased region" description="Basic and acidic residues" evidence="1">
    <location>
        <begin position="180"/>
        <end position="189"/>
    </location>
</feature>
<evidence type="ECO:0000256" key="1">
    <source>
        <dbReference type="SAM" id="MobiDB-lite"/>
    </source>
</evidence>
<sequence>MRTSTLFTLASLFLLGSYSLPQPKNTAPYQTQPTESIEKREADIPQGGPPPSAPGHGWEHHKPPGGFGSGNDTTKIKERENESLEQSRTIEKREADIPGGGPDTIVTGPAKLFKIKERQGPRPSGPPGGWAPPDGMTWMEWMKHKKHKGNGGSPSQASSMPESTGTTSTSELSSSGYNSTEKKMMMFRD</sequence>
<feature type="compositionally biased region" description="Low complexity" evidence="1">
    <location>
        <begin position="158"/>
        <end position="179"/>
    </location>
</feature>
<feature type="region of interest" description="Disordered" evidence="1">
    <location>
        <begin position="18"/>
        <end position="189"/>
    </location>
</feature>
<keyword evidence="2" id="KW-0732">Signal</keyword>